<sequence length="389" mass="42307">MQMGRRAIIAGAGVSGLAAAIALKQAGWQVMLYEQAKEQKAIGAGIVLAANAMKALDKLGAGARVRELGSPVREAKIRDWRGNVLVEMAFEQQAKRCGADSYLIHRADLQQAMLAKVAAHDLVLDKKLVSFAQEKGGVQAAFADGTTAEADVLIGADGIHSRVRKQLFGEGKMCYSGYTAIRGIARYEDQRYPVETHGGFEAWGRGARFGFSHIGGNRIFWFAAVNAPEGEQDSPIARKLAAMRRFEGWYEPVQAVIAATPEEAILRHDIYDRRPLKQWGAGLVTLIGDAAHPMLPNLGQGAGQGLEDALVLARCLAKAGGAADFSTALREYEGLRKKRVHAIVRSSRLIGYVTQWENPLAVAFRSLLLKTIPADVQSRRLDWIIGHEV</sequence>
<dbReference type="GO" id="GO:0004497">
    <property type="term" value="F:monooxygenase activity"/>
    <property type="evidence" value="ECO:0007669"/>
    <property type="project" value="UniProtKB-KW"/>
</dbReference>
<comment type="cofactor">
    <cofactor evidence="1">
        <name>FAD</name>
        <dbReference type="ChEBI" id="CHEBI:57692"/>
    </cofactor>
</comment>
<evidence type="ECO:0000259" key="5">
    <source>
        <dbReference type="Pfam" id="PF01494"/>
    </source>
</evidence>
<dbReference type="SUPFAM" id="SSF51905">
    <property type="entry name" value="FAD/NAD(P)-binding domain"/>
    <property type="match status" value="1"/>
</dbReference>
<dbReference type="GO" id="GO:0071949">
    <property type="term" value="F:FAD binding"/>
    <property type="evidence" value="ECO:0007669"/>
    <property type="project" value="InterPro"/>
</dbReference>
<keyword evidence="2" id="KW-0285">Flavoprotein</keyword>
<dbReference type="Proteomes" id="UP000276178">
    <property type="component" value="Unassembled WGS sequence"/>
</dbReference>
<evidence type="ECO:0000313" key="7">
    <source>
        <dbReference type="EMBL" id="RNB59954.1"/>
    </source>
</evidence>
<evidence type="ECO:0000256" key="1">
    <source>
        <dbReference type="ARBA" id="ARBA00001974"/>
    </source>
</evidence>
<evidence type="ECO:0000313" key="8">
    <source>
        <dbReference type="Proteomes" id="UP000276178"/>
    </source>
</evidence>
<evidence type="ECO:0000313" key="6">
    <source>
        <dbReference type="EMBL" id="GED25900.1"/>
    </source>
</evidence>
<evidence type="ECO:0000256" key="3">
    <source>
        <dbReference type="ARBA" id="ARBA00022827"/>
    </source>
</evidence>
<dbReference type="PRINTS" id="PR00420">
    <property type="entry name" value="RNGMNOXGNASE"/>
</dbReference>
<dbReference type="InterPro" id="IPR002938">
    <property type="entry name" value="FAD-bd"/>
</dbReference>
<dbReference type="EMBL" id="RHHN01000011">
    <property type="protein sequence ID" value="RNB59954.1"/>
    <property type="molecule type" value="Genomic_DNA"/>
</dbReference>
<evidence type="ECO:0000256" key="2">
    <source>
        <dbReference type="ARBA" id="ARBA00022630"/>
    </source>
</evidence>
<dbReference type="Proteomes" id="UP000317180">
    <property type="component" value="Unassembled WGS sequence"/>
</dbReference>
<keyword evidence="6" id="KW-0503">Monooxygenase</keyword>
<feature type="domain" description="FAD-binding" evidence="5">
    <location>
        <begin position="7"/>
        <end position="346"/>
    </location>
</feature>
<comment type="caution">
    <text evidence="7">The sequence shown here is derived from an EMBL/GenBank/DDBJ whole genome shotgun (WGS) entry which is preliminary data.</text>
</comment>
<evidence type="ECO:0000313" key="9">
    <source>
        <dbReference type="Proteomes" id="UP000317180"/>
    </source>
</evidence>
<dbReference type="InterPro" id="IPR036188">
    <property type="entry name" value="FAD/NAD-bd_sf"/>
</dbReference>
<gene>
    <name evidence="6" type="ORF">BAG01nite_20020</name>
    <name evidence="7" type="ORF">EB820_03595</name>
</gene>
<dbReference type="OrthoDB" id="9766816at2"/>
<dbReference type="PANTHER" id="PTHR46496:SF1">
    <property type="entry name" value="ZEAXANTHIN EPOXIDASE, CHLOROPLASTIC"/>
    <property type="match status" value="1"/>
</dbReference>
<dbReference type="PANTHER" id="PTHR46496">
    <property type="match status" value="1"/>
</dbReference>
<dbReference type="Pfam" id="PF01494">
    <property type="entry name" value="FAD_binding_3"/>
    <property type="match status" value="1"/>
</dbReference>
<keyword evidence="9" id="KW-1185">Reference proteome</keyword>
<organism evidence="7 8">
    <name type="scientific">Brevibacillus agri</name>
    <dbReference type="NCBI Taxonomy" id="51101"/>
    <lineage>
        <taxon>Bacteria</taxon>
        <taxon>Bacillati</taxon>
        <taxon>Bacillota</taxon>
        <taxon>Bacilli</taxon>
        <taxon>Bacillales</taxon>
        <taxon>Paenibacillaceae</taxon>
        <taxon>Brevibacillus</taxon>
    </lineage>
</organism>
<evidence type="ECO:0000256" key="4">
    <source>
        <dbReference type="ARBA" id="ARBA00023002"/>
    </source>
</evidence>
<accession>A0A3M8B914</accession>
<protein>
    <submittedName>
        <fullName evidence="7">2-polyprenyl-6-methoxyphenol hydroxylase</fullName>
    </submittedName>
    <submittedName>
        <fullName evidence="6">FAD-dependent monooxygenase</fullName>
    </submittedName>
</protein>
<reference evidence="6 9" key="2">
    <citation type="submission" date="2019-06" db="EMBL/GenBank/DDBJ databases">
        <title>Whole genome shotgun sequence of Brevibacillus agri NBRC 15538.</title>
        <authorList>
            <person name="Hosoyama A."/>
            <person name="Uohara A."/>
            <person name="Ohji S."/>
            <person name="Ichikawa N."/>
        </authorList>
    </citation>
    <scope>NUCLEOTIDE SEQUENCE [LARGE SCALE GENOMIC DNA]</scope>
    <source>
        <strain evidence="6 9">NBRC 15538</strain>
    </source>
</reference>
<dbReference type="Gene3D" id="3.50.50.60">
    <property type="entry name" value="FAD/NAD(P)-binding domain"/>
    <property type="match status" value="1"/>
</dbReference>
<name>A0A3M8B914_9BACL</name>
<reference evidence="7 8" key="1">
    <citation type="submission" date="2018-10" db="EMBL/GenBank/DDBJ databases">
        <title>Phylogenomics of Brevibacillus.</title>
        <authorList>
            <person name="Dunlap C."/>
        </authorList>
    </citation>
    <scope>NUCLEOTIDE SEQUENCE [LARGE SCALE GENOMIC DNA]</scope>
    <source>
        <strain evidence="7 8">NRRL NRS 1219</strain>
    </source>
</reference>
<dbReference type="AlphaFoldDB" id="A0A3M8B914"/>
<keyword evidence="4" id="KW-0560">Oxidoreductase</keyword>
<dbReference type="EMBL" id="BJOD01000017">
    <property type="protein sequence ID" value="GED25900.1"/>
    <property type="molecule type" value="Genomic_DNA"/>
</dbReference>
<keyword evidence="3" id="KW-0274">FAD</keyword>
<proteinExistence type="predicted"/>